<dbReference type="InterPro" id="IPR007118">
    <property type="entry name" value="Expan_Lol_pI"/>
</dbReference>
<dbReference type="AlphaFoldDB" id="A0A5J9V8V5"/>
<evidence type="ECO:0000313" key="13">
    <source>
        <dbReference type="Proteomes" id="UP000324897"/>
    </source>
</evidence>
<evidence type="ECO:0000256" key="1">
    <source>
        <dbReference type="ARBA" id="ARBA00004170"/>
    </source>
</evidence>
<dbReference type="OrthoDB" id="5823761at2759"/>
<organism evidence="12 13">
    <name type="scientific">Eragrostis curvula</name>
    <name type="common">weeping love grass</name>
    <dbReference type="NCBI Taxonomy" id="38414"/>
    <lineage>
        <taxon>Eukaryota</taxon>
        <taxon>Viridiplantae</taxon>
        <taxon>Streptophyta</taxon>
        <taxon>Embryophyta</taxon>
        <taxon>Tracheophyta</taxon>
        <taxon>Spermatophyta</taxon>
        <taxon>Magnoliopsida</taxon>
        <taxon>Liliopsida</taxon>
        <taxon>Poales</taxon>
        <taxon>Poaceae</taxon>
        <taxon>PACMAD clade</taxon>
        <taxon>Chloridoideae</taxon>
        <taxon>Eragrostideae</taxon>
        <taxon>Eragrostidinae</taxon>
        <taxon>Eragrostis</taxon>
    </lineage>
</organism>
<keyword evidence="8" id="KW-0325">Glycoprotein</keyword>
<reference evidence="12 13" key="1">
    <citation type="journal article" date="2019" name="Sci. Rep.">
        <title>A high-quality genome of Eragrostis curvula grass provides insights into Poaceae evolution and supports new strategies to enhance forage quality.</title>
        <authorList>
            <person name="Carballo J."/>
            <person name="Santos B.A.C.M."/>
            <person name="Zappacosta D."/>
            <person name="Garbus I."/>
            <person name="Selva J.P."/>
            <person name="Gallo C.A."/>
            <person name="Diaz A."/>
            <person name="Albertini E."/>
            <person name="Caccamo M."/>
            <person name="Echenique V."/>
        </authorList>
    </citation>
    <scope>NUCLEOTIDE SEQUENCE [LARGE SCALE GENOMIC DNA]</scope>
    <source>
        <strain evidence="13">cv. Victoria</strain>
        <tissue evidence="12">Leaf</tissue>
    </source>
</reference>
<feature type="domain" description="Expansin-like CBD" evidence="11">
    <location>
        <begin position="455"/>
        <end position="536"/>
    </location>
</feature>
<evidence type="ECO:0000256" key="2">
    <source>
        <dbReference type="ARBA" id="ARBA00004191"/>
    </source>
</evidence>
<keyword evidence="5" id="KW-0964">Secreted</keyword>
<gene>
    <name evidence="12" type="ORF">EJB05_23606</name>
</gene>
<evidence type="ECO:0000313" key="12">
    <source>
        <dbReference type="EMBL" id="TVU31901.1"/>
    </source>
</evidence>
<dbReference type="PRINTS" id="PR01226">
    <property type="entry name" value="EXPANSIN"/>
</dbReference>
<dbReference type="PROSITE" id="PS50843">
    <property type="entry name" value="EXPANSIN_CBD"/>
    <property type="match status" value="2"/>
</dbReference>
<dbReference type="Gene3D" id="2.40.40.10">
    <property type="entry name" value="RlpA-like domain"/>
    <property type="match status" value="2"/>
</dbReference>
<dbReference type="PROSITE" id="PS50842">
    <property type="entry name" value="EXPANSIN_EG45"/>
    <property type="match status" value="2"/>
</dbReference>
<comment type="subcellular location">
    <subcellularLocation>
        <location evidence="1">Membrane</location>
        <topology evidence="1">Peripheral membrane protein</topology>
    </subcellularLocation>
    <subcellularLocation>
        <location evidence="2">Secreted</location>
        <location evidence="2">Cell wall</location>
    </subcellularLocation>
</comment>
<dbReference type="InterPro" id="IPR009009">
    <property type="entry name" value="RlpA-like_DPBB"/>
</dbReference>
<evidence type="ECO:0000256" key="6">
    <source>
        <dbReference type="ARBA" id="ARBA00022729"/>
    </source>
</evidence>
<dbReference type="InterPro" id="IPR036908">
    <property type="entry name" value="RlpA-like_sf"/>
</dbReference>
<proteinExistence type="inferred from homology"/>
<dbReference type="Pfam" id="PF01357">
    <property type="entry name" value="Expansin_C"/>
    <property type="match status" value="2"/>
</dbReference>
<evidence type="ECO:0000256" key="7">
    <source>
        <dbReference type="ARBA" id="ARBA00023136"/>
    </source>
</evidence>
<dbReference type="InterPro" id="IPR007117">
    <property type="entry name" value="Expansin_CBD"/>
</dbReference>
<comment type="caution">
    <text evidence="12">The sequence shown here is derived from an EMBL/GenBank/DDBJ whole genome shotgun (WGS) entry which is preliminary data.</text>
</comment>
<dbReference type="GO" id="GO:0005576">
    <property type="term" value="C:extracellular region"/>
    <property type="evidence" value="ECO:0007669"/>
    <property type="project" value="InterPro"/>
</dbReference>
<dbReference type="GO" id="GO:0016020">
    <property type="term" value="C:membrane"/>
    <property type="evidence" value="ECO:0007669"/>
    <property type="project" value="UniProtKB-SubCell"/>
</dbReference>
<dbReference type="Proteomes" id="UP000324897">
    <property type="component" value="Chromosome 1"/>
</dbReference>
<keyword evidence="13" id="KW-1185">Reference proteome</keyword>
<feature type="non-terminal residue" evidence="12">
    <location>
        <position position="1"/>
    </location>
</feature>
<evidence type="ECO:0000256" key="4">
    <source>
        <dbReference type="ARBA" id="ARBA00022512"/>
    </source>
</evidence>
<keyword evidence="7" id="KW-0472">Membrane</keyword>
<dbReference type="InterPro" id="IPR002963">
    <property type="entry name" value="Expansin"/>
</dbReference>
<dbReference type="InterPro" id="IPR036749">
    <property type="entry name" value="Expansin_CBD_sf"/>
</dbReference>
<dbReference type="InterPro" id="IPR007112">
    <property type="entry name" value="Expansin/allergen_DPBB_dom"/>
</dbReference>
<evidence type="ECO:0000259" key="11">
    <source>
        <dbReference type="PROSITE" id="PS50843"/>
    </source>
</evidence>
<feature type="chain" id="PRO_5023884511" description="Expansin" evidence="9">
    <location>
        <begin position="25"/>
        <end position="541"/>
    </location>
</feature>
<evidence type="ECO:0008006" key="14">
    <source>
        <dbReference type="Google" id="ProtNLM"/>
    </source>
</evidence>
<dbReference type="EMBL" id="RWGY01000011">
    <property type="protein sequence ID" value="TVU31901.1"/>
    <property type="molecule type" value="Genomic_DNA"/>
</dbReference>
<comment type="similarity">
    <text evidence="3">Belongs to the expansin family. Expansin A subfamily.</text>
</comment>
<dbReference type="PANTHER" id="PTHR31867">
    <property type="entry name" value="EXPANSIN-A15"/>
    <property type="match status" value="1"/>
</dbReference>
<dbReference type="CDD" id="cd22274">
    <property type="entry name" value="DPBB_EXPA_N"/>
    <property type="match status" value="2"/>
</dbReference>
<feature type="domain" description="Expansin-like CBD" evidence="11">
    <location>
        <begin position="172"/>
        <end position="257"/>
    </location>
</feature>
<dbReference type="PRINTS" id="PR01225">
    <property type="entry name" value="EXPANSNFAMLY"/>
</dbReference>
<feature type="domain" description="Expansin-like EG45" evidence="10">
    <location>
        <begin position="332"/>
        <end position="445"/>
    </location>
</feature>
<dbReference type="SUPFAM" id="SSF49590">
    <property type="entry name" value="PHL pollen allergen"/>
    <property type="match status" value="2"/>
</dbReference>
<evidence type="ECO:0000256" key="5">
    <source>
        <dbReference type="ARBA" id="ARBA00022525"/>
    </source>
</evidence>
<dbReference type="Pfam" id="PF03330">
    <property type="entry name" value="DPBB_1"/>
    <property type="match status" value="2"/>
</dbReference>
<evidence type="ECO:0000256" key="3">
    <source>
        <dbReference type="ARBA" id="ARBA00005392"/>
    </source>
</evidence>
<feature type="domain" description="Expansin-like EG45" evidence="10">
    <location>
        <begin position="49"/>
        <end position="162"/>
    </location>
</feature>
<keyword evidence="6 9" id="KW-0732">Signal</keyword>
<dbReference type="SMART" id="SM00837">
    <property type="entry name" value="DPBB_1"/>
    <property type="match status" value="2"/>
</dbReference>
<dbReference type="SUPFAM" id="SSF50685">
    <property type="entry name" value="Barwin-like endoglucanases"/>
    <property type="match status" value="2"/>
</dbReference>
<evidence type="ECO:0000256" key="9">
    <source>
        <dbReference type="SAM" id="SignalP"/>
    </source>
</evidence>
<name>A0A5J9V8V5_9POAL</name>
<dbReference type="Gramene" id="TVU31901">
    <property type="protein sequence ID" value="TVU31901"/>
    <property type="gene ID" value="EJB05_23606"/>
</dbReference>
<keyword evidence="4" id="KW-0134">Cell wall</keyword>
<evidence type="ECO:0000256" key="8">
    <source>
        <dbReference type="ARBA" id="ARBA00023180"/>
    </source>
</evidence>
<dbReference type="Gene3D" id="2.60.40.760">
    <property type="entry name" value="Expansin, cellulose-binding-like domain"/>
    <property type="match status" value="2"/>
</dbReference>
<dbReference type="GO" id="GO:0009664">
    <property type="term" value="P:plant-type cell wall organization"/>
    <property type="evidence" value="ECO:0007669"/>
    <property type="project" value="InterPro"/>
</dbReference>
<accession>A0A5J9V8V5</accession>
<sequence length="541" mass="57964">MASTSTAFLALVVSLAIMVTAANARFTAMPWTPAHATFYGDETAAETMGGACGYGNLYATGYGTDTAALSTVLFKDGYGCGTCYQMRCVGSPWCYRGSPIITVTATNLCPPNWAQDSNAGGWCNPPRSHFDLSKPAFMKMAVWRAGIVPVMYRRVPCVRKGGVRFALQGNAYWLLAYVTNVAGAGDVGEMWVKRGGCSSSGSGWIRMSHNWGAAFQAFAQLGGKPLSFKLTSYTTKQTIIATDVTPANWCLGLTYQARTLASCIALHSLSKNNTSKDKPTAIMASPSFVVVVSLFVCLACMATSADAMFRALQWTPAHATFYGDETAAETMGGACGYGNLYATGYGTDTAALSTPLFQDGYGCGTCYQIRCTGSAWCGRGSPVITVTATNLCPPNWAQDSNNGGWCNPPRTHFDLSKPAFMKMADWHAGIVPVMYRRVPCVRKGGVRFALQGNSYWLLAYVTNVAGAGDVGEMWVKSGNSTGWIHMSHNWGASYQAFAQLGGQALSFKLTSYTTKQTIIAANVTPANWCLGLTYEALVNFR</sequence>
<feature type="signal peptide" evidence="9">
    <location>
        <begin position="1"/>
        <end position="24"/>
    </location>
</feature>
<protein>
    <recommendedName>
        <fullName evidence="14">Expansin</fullName>
    </recommendedName>
</protein>
<evidence type="ECO:0000259" key="10">
    <source>
        <dbReference type="PROSITE" id="PS50842"/>
    </source>
</evidence>